<keyword evidence="3" id="KW-1185">Reference proteome</keyword>
<evidence type="ECO:0000313" key="2">
    <source>
        <dbReference type="EMBL" id="AEQ52707.1"/>
    </source>
</evidence>
<evidence type="ECO:0000256" key="1">
    <source>
        <dbReference type="SAM" id="Coils"/>
    </source>
</evidence>
<accession>G4RC84</accession>
<dbReference type="Proteomes" id="UP000008850">
    <property type="component" value="Chromosome"/>
</dbReference>
<proteinExistence type="predicted"/>
<dbReference type="RefSeq" id="WP_014131856.1">
    <property type="nucleotide sequence ID" value="NC_016078.1"/>
</dbReference>
<dbReference type="STRING" id="1082931.KKY_2699"/>
<dbReference type="KEGG" id="phl:KKY_2699"/>
<dbReference type="Gene3D" id="1.20.5.340">
    <property type="match status" value="1"/>
</dbReference>
<feature type="coiled-coil region" evidence="1">
    <location>
        <begin position="10"/>
        <end position="37"/>
    </location>
</feature>
<dbReference type="HOGENOM" id="CLU_1936046_0_0_5"/>
<name>G4RC84_PELHB</name>
<reference evidence="2 3" key="1">
    <citation type="journal article" date="2012" name="J. Bacteriol.">
        <title>Complete genome sequence of Pelagibacterium halotolerans B2T.</title>
        <authorList>
            <person name="Huo Y.Y."/>
            <person name="Cheng H."/>
            <person name="Han X.F."/>
            <person name="Jiang X.W."/>
            <person name="Sun C."/>
            <person name="Zhang X.Q."/>
            <person name="Zhu X.F."/>
            <person name="Liu Y.F."/>
            <person name="Li P.F."/>
            <person name="Ni P.X."/>
            <person name="Wu M."/>
        </authorList>
    </citation>
    <scope>NUCLEOTIDE SEQUENCE [LARGE SCALE GENOMIC DNA]</scope>
    <source>
        <strain evidence="3">DSM 22347 / JCM 15775 / CGMCC 1.7692 / B2</strain>
    </source>
</reference>
<keyword evidence="1" id="KW-0175">Coiled coil</keyword>
<dbReference type="AlphaFoldDB" id="G4RC84"/>
<organism evidence="2 3">
    <name type="scientific">Pelagibacterium halotolerans (strain DSM 22347 / JCM 15775 / CGMCC 1.7692 / B2)</name>
    <dbReference type="NCBI Taxonomy" id="1082931"/>
    <lineage>
        <taxon>Bacteria</taxon>
        <taxon>Pseudomonadati</taxon>
        <taxon>Pseudomonadota</taxon>
        <taxon>Alphaproteobacteria</taxon>
        <taxon>Hyphomicrobiales</taxon>
        <taxon>Devosiaceae</taxon>
        <taxon>Pelagibacterium</taxon>
    </lineage>
</organism>
<protein>
    <submittedName>
        <fullName evidence="2">Uncharacterized protein</fullName>
    </submittedName>
</protein>
<sequence>MKTAIKHMNADQIRSEIDAIERKRQAINAEQDDLFDRSEALAIQRRELTGKLSEIGKRLFEIAKSTTTVRGEVDGLFVRNSNLAEKVEEIMLAERVVYREIEASFSRDAALDRRENLVMKRSRELQSEAA</sequence>
<gene>
    <name evidence="2" type="ordered locus">KKY_2699</name>
</gene>
<dbReference type="SUPFAM" id="SSF57997">
    <property type="entry name" value="Tropomyosin"/>
    <property type="match status" value="1"/>
</dbReference>
<evidence type="ECO:0000313" key="3">
    <source>
        <dbReference type="Proteomes" id="UP000008850"/>
    </source>
</evidence>
<dbReference type="EMBL" id="CP003075">
    <property type="protein sequence ID" value="AEQ52707.1"/>
    <property type="molecule type" value="Genomic_DNA"/>
</dbReference>